<evidence type="ECO:0000313" key="2">
    <source>
        <dbReference type="EMBL" id="RBA29054.1"/>
    </source>
</evidence>
<dbReference type="AlphaFoldDB" id="A0A365P3H1"/>
<dbReference type="Gene3D" id="3.40.50.2020">
    <property type="match status" value="1"/>
</dbReference>
<dbReference type="SUPFAM" id="SSF53271">
    <property type="entry name" value="PRTase-like"/>
    <property type="match status" value="1"/>
</dbReference>
<sequence length="227" mass="26087">MLKNLLKLFFPETCCGCNSLLLFNEVLICLKCRHDLPFTYHHEIPHNDTIKKFYGLIPLEFGVSMLYFHHGGIAQELIHNLKYRNQQNIGSLLGELYAKDLQNFEPIRSVTEIIPVPLHPKKLKERGYNQVDSFCESIGNQLQIPVNKNVLLRTQYNKTQTKKNREARQQLTRAIFDVNFTSNDENKHFLLVDDVITTGSTLEICAKALLKIPNAKVSILTIAYTQS</sequence>
<keyword evidence="3" id="KW-1185">Reference proteome</keyword>
<dbReference type="PANTHER" id="PTHR47505">
    <property type="entry name" value="DNA UTILIZATION PROTEIN YHGH"/>
    <property type="match status" value="1"/>
</dbReference>
<organism evidence="2 3">
    <name type="scientific">Flavobacterium tibetense</name>
    <dbReference type="NCBI Taxonomy" id="2233533"/>
    <lineage>
        <taxon>Bacteria</taxon>
        <taxon>Pseudomonadati</taxon>
        <taxon>Bacteroidota</taxon>
        <taxon>Flavobacteriia</taxon>
        <taxon>Flavobacteriales</taxon>
        <taxon>Flavobacteriaceae</taxon>
        <taxon>Flavobacterium</taxon>
    </lineage>
</organism>
<comment type="caution">
    <text evidence="2">The sequence shown here is derived from an EMBL/GenBank/DDBJ whole genome shotgun (WGS) entry which is preliminary data.</text>
</comment>
<dbReference type="Proteomes" id="UP000253319">
    <property type="component" value="Unassembled WGS sequence"/>
</dbReference>
<comment type="similarity">
    <text evidence="1">Belongs to the ComF/GntX family.</text>
</comment>
<evidence type="ECO:0000256" key="1">
    <source>
        <dbReference type="ARBA" id="ARBA00008007"/>
    </source>
</evidence>
<dbReference type="CDD" id="cd06223">
    <property type="entry name" value="PRTases_typeI"/>
    <property type="match status" value="1"/>
</dbReference>
<dbReference type="OrthoDB" id="9779910at2"/>
<accession>A0A365P3H1</accession>
<reference evidence="2 3" key="1">
    <citation type="submission" date="2018-06" db="EMBL/GenBank/DDBJ databases">
        <title>Flavobacterium tibetense sp. nov., isolated from a wetland YonghuCo on Tibetan Plateau.</title>
        <authorList>
            <person name="Xing P."/>
            <person name="Phurbu D."/>
            <person name="Lu H."/>
        </authorList>
    </citation>
    <scope>NUCLEOTIDE SEQUENCE [LARGE SCALE GENOMIC DNA]</scope>
    <source>
        <strain evidence="2 3">YH5</strain>
    </source>
</reference>
<dbReference type="InterPro" id="IPR029057">
    <property type="entry name" value="PRTase-like"/>
</dbReference>
<dbReference type="PANTHER" id="PTHR47505:SF1">
    <property type="entry name" value="DNA UTILIZATION PROTEIN YHGH"/>
    <property type="match status" value="1"/>
</dbReference>
<evidence type="ECO:0000313" key="3">
    <source>
        <dbReference type="Proteomes" id="UP000253319"/>
    </source>
</evidence>
<dbReference type="EMBL" id="QLST01000004">
    <property type="protein sequence ID" value="RBA29054.1"/>
    <property type="molecule type" value="Genomic_DNA"/>
</dbReference>
<dbReference type="InterPro" id="IPR000836">
    <property type="entry name" value="PRTase_dom"/>
</dbReference>
<name>A0A365P3H1_9FLAO</name>
<gene>
    <name evidence="2" type="ORF">DPN68_04645</name>
</gene>
<protein>
    <submittedName>
        <fullName evidence="2">ComF family protein</fullName>
    </submittedName>
</protein>
<proteinExistence type="inferred from homology"/>
<dbReference type="InterPro" id="IPR051910">
    <property type="entry name" value="ComF/GntX_DNA_util-trans"/>
</dbReference>